<evidence type="ECO:0000313" key="3">
    <source>
        <dbReference type="Proteomes" id="UP000322667"/>
    </source>
</evidence>
<accession>A0A5D2JH01</accession>
<dbReference type="Proteomes" id="UP000322667">
    <property type="component" value="Chromosome D09"/>
</dbReference>
<evidence type="ECO:0000256" key="1">
    <source>
        <dbReference type="SAM" id="MobiDB-lite"/>
    </source>
</evidence>
<feature type="region of interest" description="Disordered" evidence="1">
    <location>
        <begin position="29"/>
        <end position="51"/>
    </location>
</feature>
<evidence type="ECO:0000313" key="2">
    <source>
        <dbReference type="EMBL" id="TYH53303.1"/>
    </source>
</evidence>
<keyword evidence="3" id="KW-1185">Reference proteome</keyword>
<reference evidence="2 3" key="1">
    <citation type="submission" date="2019-07" db="EMBL/GenBank/DDBJ databases">
        <title>WGS assembly of Gossypium tomentosum.</title>
        <authorList>
            <person name="Chen Z.J."/>
            <person name="Sreedasyam A."/>
            <person name="Ando A."/>
            <person name="Song Q."/>
            <person name="De L."/>
            <person name="Hulse-Kemp A."/>
            <person name="Ding M."/>
            <person name="Ye W."/>
            <person name="Kirkbride R."/>
            <person name="Jenkins J."/>
            <person name="Plott C."/>
            <person name="Lovell J."/>
            <person name="Lin Y.-M."/>
            <person name="Vaughn R."/>
            <person name="Liu B."/>
            <person name="Li W."/>
            <person name="Simpson S."/>
            <person name="Scheffler B."/>
            <person name="Saski C."/>
            <person name="Grover C."/>
            <person name="Hu G."/>
            <person name="Conover J."/>
            <person name="Carlson J."/>
            <person name="Shu S."/>
            <person name="Boston L."/>
            <person name="Williams M."/>
            <person name="Peterson D."/>
            <person name="Mcgee K."/>
            <person name="Jones D."/>
            <person name="Wendel J."/>
            <person name="Stelly D."/>
            <person name="Grimwood J."/>
            <person name="Schmutz J."/>
        </authorList>
    </citation>
    <scope>NUCLEOTIDE SEQUENCE [LARGE SCALE GENOMIC DNA]</scope>
    <source>
        <strain evidence="2">7179.01</strain>
    </source>
</reference>
<sequence>MAGFSSSDGGKGNGKVVGAMEVMVAVGGNDRGDSKVVVEGYHEPRSATENN</sequence>
<name>A0A5D2JH01_GOSTO</name>
<organism evidence="2 3">
    <name type="scientific">Gossypium tomentosum</name>
    <name type="common">Hawaiian cotton</name>
    <name type="synonym">Gossypium sandvicense</name>
    <dbReference type="NCBI Taxonomy" id="34277"/>
    <lineage>
        <taxon>Eukaryota</taxon>
        <taxon>Viridiplantae</taxon>
        <taxon>Streptophyta</taxon>
        <taxon>Embryophyta</taxon>
        <taxon>Tracheophyta</taxon>
        <taxon>Spermatophyta</taxon>
        <taxon>Magnoliopsida</taxon>
        <taxon>eudicotyledons</taxon>
        <taxon>Gunneridae</taxon>
        <taxon>Pentapetalae</taxon>
        <taxon>rosids</taxon>
        <taxon>malvids</taxon>
        <taxon>Malvales</taxon>
        <taxon>Malvaceae</taxon>
        <taxon>Malvoideae</taxon>
        <taxon>Gossypium</taxon>
    </lineage>
</organism>
<feature type="compositionally biased region" description="Basic and acidic residues" evidence="1">
    <location>
        <begin position="30"/>
        <end position="51"/>
    </location>
</feature>
<protein>
    <submittedName>
        <fullName evidence="2">Uncharacterized protein</fullName>
    </submittedName>
</protein>
<gene>
    <name evidence="2" type="ORF">ES332_D09G090600v1</name>
</gene>
<dbReference type="EMBL" id="CM017631">
    <property type="protein sequence ID" value="TYH53303.1"/>
    <property type="molecule type" value="Genomic_DNA"/>
</dbReference>
<proteinExistence type="predicted"/>
<dbReference type="AlphaFoldDB" id="A0A5D2JH01"/>